<organism evidence="18 19">
    <name type="scientific">Populus tomentosa</name>
    <name type="common">Chinese white poplar</name>
    <dbReference type="NCBI Taxonomy" id="118781"/>
    <lineage>
        <taxon>Eukaryota</taxon>
        <taxon>Viridiplantae</taxon>
        <taxon>Streptophyta</taxon>
        <taxon>Embryophyta</taxon>
        <taxon>Tracheophyta</taxon>
        <taxon>Spermatophyta</taxon>
        <taxon>Magnoliopsida</taxon>
        <taxon>eudicotyledons</taxon>
        <taxon>Gunneridae</taxon>
        <taxon>Pentapetalae</taxon>
        <taxon>rosids</taxon>
        <taxon>fabids</taxon>
        <taxon>Malpighiales</taxon>
        <taxon>Salicaceae</taxon>
        <taxon>Saliceae</taxon>
        <taxon>Populus</taxon>
    </lineage>
</organism>
<evidence type="ECO:0000256" key="13">
    <source>
        <dbReference type="PIRNR" id="PIRNR037090"/>
    </source>
</evidence>
<evidence type="ECO:0000256" key="8">
    <source>
        <dbReference type="ARBA" id="ARBA00023136"/>
    </source>
</evidence>
<evidence type="ECO:0000256" key="3">
    <source>
        <dbReference type="ARBA" id="ARBA00022448"/>
    </source>
</evidence>
<keyword evidence="10" id="KW-0325">Glycoprotein</keyword>
<evidence type="ECO:0000256" key="2">
    <source>
        <dbReference type="ARBA" id="ARBA00008685"/>
    </source>
</evidence>
<comment type="function">
    <text evidence="13">Glutamate-gated receptor that probably acts as non-selective cation channel.</text>
</comment>
<dbReference type="PANTHER" id="PTHR34836:SF7">
    <property type="entry name" value="RECEPTOR LIGAND BINDING REGION DOMAIN-CONTAINING PROTEIN"/>
    <property type="match status" value="1"/>
</dbReference>
<dbReference type="FunFam" id="3.40.50.2300:FF:000081">
    <property type="entry name" value="Glutamate receptor"/>
    <property type="match status" value="1"/>
</dbReference>
<comment type="similarity">
    <text evidence="2 13">Belongs to the glutamate-gated ion channel (TC 1.A.10.1) family.</text>
</comment>
<dbReference type="InterPro" id="IPR019594">
    <property type="entry name" value="Glu/Gly-bd"/>
</dbReference>
<dbReference type="FunFam" id="3.40.190.10:FF:000291">
    <property type="entry name" value="Glutamate receptor"/>
    <property type="match status" value="1"/>
</dbReference>
<feature type="chain" id="PRO_5036503704" description="Glutamate receptor" evidence="16">
    <location>
        <begin position="23"/>
        <end position="946"/>
    </location>
</feature>
<name>A0A8X8C3U4_POPTO</name>
<proteinExistence type="inferred from homology"/>
<dbReference type="FunFam" id="3.40.190.10:FF:000195">
    <property type="entry name" value="Glutamate receptor 2.7"/>
    <property type="match status" value="1"/>
</dbReference>
<keyword evidence="9 13" id="KW-0675">Receptor</keyword>
<keyword evidence="4 15" id="KW-0812">Transmembrane</keyword>
<dbReference type="OrthoDB" id="827003at2759"/>
<keyword evidence="12 13" id="KW-0407">Ion channel</keyword>
<keyword evidence="6 15" id="KW-1133">Transmembrane helix</keyword>
<dbReference type="InterPro" id="IPR001320">
    <property type="entry name" value="Iontro_rcpt_C"/>
</dbReference>
<evidence type="ECO:0000256" key="14">
    <source>
        <dbReference type="SAM" id="MobiDB-lite"/>
    </source>
</evidence>
<evidence type="ECO:0000256" key="10">
    <source>
        <dbReference type="ARBA" id="ARBA00023180"/>
    </source>
</evidence>
<evidence type="ECO:0000256" key="1">
    <source>
        <dbReference type="ARBA" id="ARBA00004141"/>
    </source>
</evidence>
<dbReference type="CDD" id="cd13686">
    <property type="entry name" value="GluR_Plant"/>
    <property type="match status" value="1"/>
</dbReference>
<dbReference type="Pfam" id="PF00060">
    <property type="entry name" value="Lig_chan"/>
    <property type="match status" value="1"/>
</dbReference>
<dbReference type="InterPro" id="IPR017103">
    <property type="entry name" value="Iontropic_Glu_rcpt_pln"/>
</dbReference>
<reference evidence="18" key="1">
    <citation type="journal article" date="2020" name="bioRxiv">
        <title>Hybrid origin of Populus tomentosa Carr. identified through genome sequencing and phylogenomic analysis.</title>
        <authorList>
            <person name="An X."/>
            <person name="Gao K."/>
            <person name="Chen Z."/>
            <person name="Li J."/>
            <person name="Yang X."/>
            <person name="Yang X."/>
            <person name="Zhou J."/>
            <person name="Guo T."/>
            <person name="Zhao T."/>
            <person name="Huang S."/>
            <person name="Miao D."/>
            <person name="Khan W.U."/>
            <person name="Rao P."/>
            <person name="Ye M."/>
            <person name="Lei B."/>
            <person name="Liao W."/>
            <person name="Wang J."/>
            <person name="Ji L."/>
            <person name="Li Y."/>
            <person name="Guo B."/>
            <person name="Mustafa N.S."/>
            <person name="Li S."/>
            <person name="Yun Q."/>
            <person name="Keller S.R."/>
            <person name="Mao J."/>
            <person name="Zhang R."/>
            <person name="Strauss S.H."/>
        </authorList>
    </citation>
    <scope>NUCLEOTIDE SEQUENCE</scope>
    <source>
        <strain evidence="18">GM15</strain>
        <tissue evidence="18">Leaf</tissue>
    </source>
</reference>
<evidence type="ECO:0000259" key="17">
    <source>
        <dbReference type="SMART" id="SM00079"/>
    </source>
</evidence>
<protein>
    <recommendedName>
        <fullName evidence="13">Glutamate receptor</fullName>
    </recommendedName>
</protein>
<evidence type="ECO:0000256" key="4">
    <source>
        <dbReference type="ARBA" id="ARBA00022692"/>
    </source>
</evidence>
<comment type="caution">
    <text evidence="18">The sequence shown here is derived from an EMBL/GenBank/DDBJ whole genome shotgun (WGS) entry which is preliminary data.</text>
</comment>
<feature type="signal peptide" evidence="16">
    <location>
        <begin position="1"/>
        <end position="22"/>
    </location>
</feature>
<evidence type="ECO:0000256" key="11">
    <source>
        <dbReference type="ARBA" id="ARBA00023286"/>
    </source>
</evidence>
<evidence type="ECO:0000313" key="19">
    <source>
        <dbReference type="Proteomes" id="UP000886885"/>
    </source>
</evidence>
<keyword evidence="19" id="KW-1185">Reference proteome</keyword>
<evidence type="ECO:0000256" key="16">
    <source>
        <dbReference type="SAM" id="SignalP"/>
    </source>
</evidence>
<dbReference type="Pfam" id="PF10613">
    <property type="entry name" value="Lig_chan-Glu_bd"/>
    <property type="match status" value="1"/>
</dbReference>
<keyword evidence="7 13" id="KW-0406">Ion transport</keyword>
<dbReference type="Proteomes" id="UP000886885">
    <property type="component" value="Chromosome 18D"/>
</dbReference>
<keyword evidence="11 13" id="KW-1071">Ligand-gated ion channel</keyword>
<dbReference type="GO" id="GO:0016020">
    <property type="term" value="C:membrane"/>
    <property type="evidence" value="ECO:0007669"/>
    <property type="project" value="UniProtKB-SubCell"/>
</dbReference>
<evidence type="ECO:0000256" key="15">
    <source>
        <dbReference type="SAM" id="Phobius"/>
    </source>
</evidence>
<gene>
    <name evidence="18" type="ORF">POTOM_057390</name>
</gene>
<dbReference type="Pfam" id="PF01094">
    <property type="entry name" value="ANF_receptor"/>
    <property type="match status" value="1"/>
</dbReference>
<evidence type="ECO:0000256" key="5">
    <source>
        <dbReference type="ARBA" id="ARBA00022729"/>
    </source>
</evidence>
<sequence length="946" mass="105407">MAIPKQKLTLPFFTLLLVNMWSKQMVIMAMESIPIGVVLDLNSTVGEMAASCISMAVSDFYAVNADFKTRLAPFTRDSSSDVVAATSSVLDLMKNEQVHAIIGPQKSSQAKFVIELGGKAEVPIVSFAATSPTLSATQSKYFVRTAQDDSSQVKAIASIVQAYGWREIVPIYEDTEYGNGLVPFLLDAFQEIDTRVPYRSRIPLYFNDTQIMRELNKLKAMQKSIFLVHMSASLGSRLFLLAKDAGMMSEGYAWLVTAGLSTLLDPLGSEVMDSMRGVLGIKPHIPTSKKLESFKSRWSKNFTISKPQSKINELNHFGLWAYDTVWAIAMAVEKAGIVRSRYVKPNTSESTVDIAALGKSETGPRLLSSILSTRFQGLSGDFHLAGGERVPSTFEILNLIGKAERVIGYWTPERGLSRNLNANGKIAYSTSKNKLKEPIWPGDTTQQPKRLRIGVPLKTGFNEFIKVEWNPEDDKPVVSGFTRDVFVSVVEALPFPLPYEFIPFVNKSKQSAGTYNELLDQIKLKNFDAAVGDITIIANRSTYVDFTLPFSESGIRMVVLTKRDERENMWIFLKPLSPELWLTTGIAFIFTGLVVWVLEHRENKVFRGKPAQQLGTTLWFSFSTLFFAHREKVVNNWTRFVLIIWIFVVLIISQSYTASLASILTVKRLQPTFVDVKEIRKNGYFVGHQKNSFVKDFLVKQLNFNDTMLREYSTPEEYHDALSNGIHNGGVAAIFAEIPYIKLFLAKYCSKFQMVGPTYKTDGFGFAFPLGSPLVPYISRAILNVTQDKDKMEEIERRNFGGETTCLDQAAMVPSGGLGLPSFGGLFIITGVASMSALLIYVTKFLYIHWPASNTLDQERSFYMRVLELAKHFDKEDPSAHHLNGAGTRVHPVPIVEIVGASPDIDDARSHSRTSSEGSGDIIGDQDHDNHTPRSSAANPEPPHTP</sequence>
<dbReference type="PIRSF" id="PIRSF037090">
    <property type="entry name" value="Iontro_Glu-like_rcpt_pln"/>
    <property type="match status" value="1"/>
</dbReference>
<evidence type="ECO:0000256" key="7">
    <source>
        <dbReference type="ARBA" id="ARBA00023065"/>
    </source>
</evidence>
<dbReference type="EMBL" id="JAAWWB010000036">
    <property type="protein sequence ID" value="KAG6739775.1"/>
    <property type="molecule type" value="Genomic_DNA"/>
</dbReference>
<keyword evidence="8 13" id="KW-0472">Membrane</keyword>
<feature type="transmembrane region" description="Helical" evidence="15">
    <location>
        <begin position="640"/>
        <end position="664"/>
    </location>
</feature>
<evidence type="ECO:0000256" key="12">
    <source>
        <dbReference type="ARBA" id="ARBA00023303"/>
    </source>
</evidence>
<dbReference type="InterPro" id="IPR015683">
    <property type="entry name" value="Ionotropic_Glu_rcpt"/>
</dbReference>
<dbReference type="GO" id="GO:0015276">
    <property type="term" value="F:ligand-gated monoatomic ion channel activity"/>
    <property type="evidence" value="ECO:0007669"/>
    <property type="project" value="InterPro"/>
</dbReference>
<dbReference type="CDD" id="cd19990">
    <property type="entry name" value="PBP1_GABAb_receptor_plant"/>
    <property type="match status" value="1"/>
</dbReference>
<feature type="transmembrane region" description="Helical" evidence="15">
    <location>
        <begin position="580"/>
        <end position="598"/>
    </location>
</feature>
<feature type="domain" description="Ionotropic glutamate receptor C-terminal" evidence="17">
    <location>
        <begin position="452"/>
        <end position="802"/>
    </location>
</feature>
<comment type="subcellular location">
    <subcellularLocation>
        <location evidence="1">Membrane</location>
        <topology evidence="1">Multi-pass membrane protein</topology>
    </subcellularLocation>
</comment>
<evidence type="ECO:0000313" key="18">
    <source>
        <dbReference type="EMBL" id="KAG6739775.1"/>
    </source>
</evidence>
<keyword evidence="3 13" id="KW-0813">Transport</keyword>
<dbReference type="SMART" id="SM00079">
    <property type="entry name" value="PBPe"/>
    <property type="match status" value="1"/>
</dbReference>
<evidence type="ECO:0000256" key="6">
    <source>
        <dbReference type="ARBA" id="ARBA00022989"/>
    </source>
</evidence>
<keyword evidence="5 16" id="KW-0732">Signal</keyword>
<feature type="transmembrane region" description="Helical" evidence="15">
    <location>
        <begin position="826"/>
        <end position="850"/>
    </location>
</feature>
<evidence type="ECO:0000256" key="9">
    <source>
        <dbReference type="ARBA" id="ARBA00023170"/>
    </source>
</evidence>
<dbReference type="InterPro" id="IPR001828">
    <property type="entry name" value="ANF_lig-bd_rcpt"/>
</dbReference>
<dbReference type="FunFam" id="1.10.287.70:FF:000037">
    <property type="entry name" value="Glutamate receptor"/>
    <property type="match status" value="1"/>
</dbReference>
<dbReference type="PANTHER" id="PTHR34836">
    <property type="entry name" value="OS06G0188250 PROTEIN"/>
    <property type="match status" value="1"/>
</dbReference>
<dbReference type="InterPro" id="IPR044440">
    <property type="entry name" value="GABAb_receptor_plant_PBP1"/>
</dbReference>
<accession>A0A8X8C3U4</accession>
<dbReference type="AlphaFoldDB" id="A0A8X8C3U4"/>
<feature type="region of interest" description="Disordered" evidence="14">
    <location>
        <begin position="902"/>
        <end position="946"/>
    </location>
</feature>